<evidence type="ECO:0000259" key="2">
    <source>
        <dbReference type="Pfam" id="PF25597"/>
    </source>
</evidence>
<organism evidence="3">
    <name type="scientific">Sesamum calycinum</name>
    <dbReference type="NCBI Taxonomy" id="2727403"/>
    <lineage>
        <taxon>Eukaryota</taxon>
        <taxon>Viridiplantae</taxon>
        <taxon>Streptophyta</taxon>
        <taxon>Embryophyta</taxon>
        <taxon>Tracheophyta</taxon>
        <taxon>Spermatophyta</taxon>
        <taxon>Magnoliopsida</taxon>
        <taxon>eudicotyledons</taxon>
        <taxon>Gunneridae</taxon>
        <taxon>Pentapetalae</taxon>
        <taxon>asterids</taxon>
        <taxon>lamiids</taxon>
        <taxon>Lamiales</taxon>
        <taxon>Pedaliaceae</taxon>
        <taxon>Sesamum</taxon>
    </lineage>
</organism>
<feature type="domain" description="Reverse transcriptase Ty1/copia-type" evidence="1">
    <location>
        <begin position="140"/>
        <end position="200"/>
    </location>
</feature>
<feature type="domain" description="Retroviral polymerase SH3-like" evidence="2">
    <location>
        <begin position="39"/>
        <end position="95"/>
    </location>
</feature>
<sequence>MGRKLLNTAPSKTVLQTPYKIWHGKPASYKYLTVWSSPAYVKKLVGDKLDSRSSLCRFVGYPKETVGYYFYDPPAQKIFVSRNAMFLKKKFPTESRCDEMLLEESTETPQQNDATSFEPLVPTDGVSFLRRSIKESRPPERPVGCKWVYKYKLGADEEVTAFKARLVAKGYTQRPGVDFEETYSHVAIAKSMRILFANSIMATTADSTTEAEYIAALEVAKEVVWMKNYIQWLGMVSSIAEPVVVLCNNNRAILQAKKPRSHHHSKYILRLYHLLGDMVSRCDVRIDRVTLAEITADPLTNPMSQIAHTQHLDKMELRLMGDWL</sequence>
<dbReference type="Pfam" id="PF07727">
    <property type="entry name" value="RVT_2"/>
    <property type="match status" value="1"/>
</dbReference>
<dbReference type="InterPro" id="IPR057670">
    <property type="entry name" value="SH3_retrovirus"/>
</dbReference>
<dbReference type="InterPro" id="IPR013103">
    <property type="entry name" value="RVT_2"/>
</dbReference>
<evidence type="ECO:0000313" key="3">
    <source>
        <dbReference type="EMBL" id="KAL0337553.1"/>
    </source>
</evidence>
<accession>A0AAW2N3I5</accession>
<dbReference type="AlphaFoldDB" id="A0AAW2N3I5"/>
<name>A0AAW2N3I5_9LAMI</name>
<reference evidence="3" key="2">
    <citation type="journal article" date="2024" name="Plant">
        <title>Genomic evolution and insights into agronomic trait innovations of Sesamum species.</title>
        <authorList>
            <person name="Miao H."/>
            <person name="Wang L."/>
            <person name="Qu L."/>
            <person name="Liu H."/>
            <person name="Sun Y."/>
            <person name="Le M."/>
            <person name="Wang Q."/>
            <person name="Wei S."/>
            <person name="Zheng Y."/>
            <person name="Lin W."/>
            <person name="Duan Y."/>
            <person name="Cao H."/>
            <person name="Xiong S."/>
            <person name="Wang X."/>
            <person name="Wei L."/>
            <person name="Li C."/>
            <person name="Ma Q."/>
            <person name="Ju M."/>
            <person name="Zhao R."/>
            <person name="Li G."/>
            <person name="Mu C."/>
            <person name="Tian Q."/>
            <person name="Mei H."/>
            <person name="Zhang T."/>
            <person name="Gao T."/>
            <person name="Zhang H."/>
        </authorList>
    </citation>
    <scope>NUCLEOTIDE SEQUENCE</scope>
    <source>
        <strain evidence="3">KEN8</strain>
    </source>
</reference>
<comment type="caution">
    <text evidence="3">The sequence shown here is derived from an EMBL/GenBank/DDBJ whole genome shotgun (WGS) entry which is preliminary data.</text>
</comment>
<protein>
    <submittedName>
        <fullName evidence="3">Retrovirus-related Pol polyprotein from transposon TNT 1-94</fullName>
    </submittedName>
</protein>
<dbReference type="Pfam" id="PF25597">
    <property type="entry name" value="SH3_retrovirus"/>
    <property type="match status" value="1"/>
</dbReference>
<dbReference type="EMBL" id="JACGWM010000012">
    <property type="protein sequence ID" value="KAL0337553.1"/>
    <property type="molecule type" value="Genomic_DNA"/>
</dbReference>
<proteinExistence type="predicted"/>
<gene>
    <name evidence="3" type="ORF">Scaly_2030400</name>
</gene>
<dbReference type="CDD" id="cd09272">
    <property type="entry name" value="RNase_HI_RT_Ty1"/>
    <property type="match status" value="1"/>
</dbReference>
<reference evidence="3" key="1">
    <citation type="submission" date="2020-06" db="EMBL/GenBank/DDBJ databases">
        <authorList>
            <person name="Li T."/>
            <person name="Hu X."/>
            <person name="Zhang T."/>
            <person name="Song X."/>
            <person name="Zhang H."/>
            <person name="Dai N."/>
            <person name="Sheng W."/>
            <person name="Hou X."/>
            <person name="Wei L."/>
        </authorList>
    </citation>
    <scope>NUCLEOTIDE SEQUENCE</scope>
    <source>
        <strain evidence="3">KEN8</strain>
        <tissue evidence="3">Leaf</tissue>
    </source>
</reference>
<evidence type="ECO:0000259" key="1">
    <source>
        <dbReference type="Pfam" id="PF07727"/>
    </source>
</evidence>